<dbReference type="Proteomes" id="UP000199315">
    <property type="component" value="Unassembled WGS sequence"/>
</dbReference>
<dbReference type="InterPro" id="IPR015797">
    <property type="entry name" value="NUDIX_hydrolase-like_dom_sf"/>
</dbReference>
<dbReference type="OrthoDB" id="9131041at2"/>
<evidence type="ECO:0000313" key="3">
    <source>
        <dbReference type="EMBL" id="SCP97476.1"/>
    </source>
</evidence>
<dbReference type="Pfam" id="PF00293">
    <property type="entry name" value="NUDIX"/>
    <property type="match status" value="1"/>
</dbReference>
<organism evidence="3 4">
    <name type="scientific">Anaerobium acetethylicum</name>
    <dbReference type="NCBI Taxonomy" id="1619234"/>
    <lineage>
        <taxon>Bacteria</taxon>
        <taxon>Bacillati</taxon>
        <taxon>Bacillota</taxon>
        <taxon>Clostridia</taxon>
        <taxon>Lachnospirales</taxon>
        <taxon>Lachnospiraceae</taxon>
        <taxon>Anaerobium</taxon>
    </lineage>
</organism>
<dbReference type="GO" id="GO:0016787">
    <property type="term" value="F:hydrolase activity"/>
    <property type="evidence" value="ECO:0007669"/>
    <property type="project" value="UniProtKB-KW"/>
</dbReference>
<dbReference type="InterPro" id="IPR014078">
    <property type="entry name" value="Nudix_YtkD"/>
</dbReference>
<name>A0A1D3TTX3_9FIRM</name>
<protein>
    <submittedName>
        <fullName evidence="3">8-oxo-dGTP diphosphatase</fullName>
    </submittedName>
</protein>
<dbReference type="AlphaFoldDB" id="A0A1D3TTX3"/>
<gene>
    <name evidence="3" type="ORF">SAMN05421730_10119</name>
</gene>
<dbReference type="SUPFAM" id="SSF55811">
    <property type="entry name" value="Nudix"/>
    <property type="match status" value="1"/>
</dbReference>
<sequence length="148" mass="17348">MLEIKFYEEADDSLLKLAVIIARSEGKWVFCKHKERDTYEFPSGHREEGEDILATAKRELYEETGALEYSLKPVCIYSVNGFDGIVRNDEETYGMLYFGDISRFGEMPDFEMEKIELSERLPEHWTYQEVQPRLMEKAISVLFQNGKI</sequence>
<evidence type="ECO:0000259" key="2">
    <source>
        <dbReference type="PROSITE" id="PS51462"/>
    </source>
</evidence>
<dbReference type="InterPro" id="IPR000086">
    <property type="entry name" value="NUDIX_hydrolase_dom"/>
</dbReference>
<reference evidence="3 4" key="1">
    <citation type="submission" date="2016-09" db="EMBL/GenBank/DDBJ databases">
        <authorList>
            <person name="Capua I."/>
            <person name="De Benedictis P."/>
            <person name="Joannis T."/>
            <person name="Lombin L.H."/>
            <person name="Cattoli G."/>
        </authorList>
    </citation>
    <scope>NUCLEOTIDE SEQUENCE [LARGE SCALE GENOMIC DNA]</scope>
    <source>
        <strain evidence="3 4">GluBS11</strain>
    </source>
</reference>
<dbReference type="STRING" id="1619234.SAMN05421730_10119"/>
<proteinExistence type="predicted"/>
<evidence type="ECO:0000256" key="1">
    <source>
        <dbReference type="ARBA" id="ARBA00022801"/>
    </source>
</evidence>
<keyword evidence="1" id="KW-0378">Hydrolase</keyword>
<dbReference type="EMBL" id="FMKA01000011">
    <property type="protein sequence ID" value="SCP97476.1"/>
    <property type="molecule type" value="Genomic_DNA"/>
</dbReference>
<dbReference type="Gene3D" id="3.90.79.10">
    <property type="entry name" value="Nucleoside Triphosphate Pyrophosphohydrolase"/>
    <property type="match status" value="1"/>
</dbReference>
<evidence type="ECO:0000313" key="4">
    <source>
        <dbReference type="Proteomes" id="UP000199315"/>
    </source>
</evidence>
<dbReference type="CDD" id="cd04665">
    <property type="entry name" value="NUDIX_RppH"/>
    <property type="match status" value="1"/>
</dbReference>
<dbReference type="PROSITE" id="PS00893">
    <property type="entry name" value="NUDIX_BOX"/>
    <property type="match status" value="1"/>
</dbReference>
<keyword evidence="4" id="KW-1185">Reference proteome</keyword>
<dbReference type="InterPro" id="IPR020084">
    <property type="entry name" value="NUDIX_hydrolase_CS"/>
</dbReference>
<accession>A0A1D3TTX3</accession>
<feature type="domain" description="Nudix hydrolase" evidence="2">
    <location>
        <begin position="12"/>
        <end position="148"/>
    </location>
</feature>
<dbReference type="PROSITE" id="PS51462">
    <property type="entry name" value="NUDIX"/>
    <property type="match status" value="1"/>
</dbReference>